<protein>
    <submittedName>
        <fullName evidence="1">Uncharacterized protein</fullName>
    </submittedName>
</protein>
<accession>A0A132AC99</accession>
<reference evidence="1 2" key="1">
    <citation type="journal article" date="2015" name="Parasit. Vectors">
        <title>Draft genome of the scabies mite.</title>
        <authorList>
            <person name="Rider S.D.Jr."/>
            <person name="Morgan M.S."/>
            <person name="Arlian L.G."/>
        </authorList>
    </citation>
    <scope>NUCLEOTIDE SEQUENCE [LARGE SCALE GENOMIC DNA]</scope>
    <source>
        <strain evidence="1">Arlian Lab</strain>
    </source>
</reference>
<sequence>MIECQSKHIHERKKFSIIIIIVVVVVVVLIHFENGENFVVFRFEYRFIEEGERIEEGKPANQEL</sequence>
<evidence type="ECO:0000313" key="2">
    <source>
        <dbReference type="Proteomes" id="UP000616769"/>
    </source>
</evidence>
<dbReference type="EMBL" id="JXLN01012557">
    <property type="protein sequence ID" value="KPM08614.1"/>
    <property type="molecule type" value="Genomic_DNA"/>
</dbReference>
<evidence type="ECO:0000313" key="1">
    <source>
        <dbReference type="EMBL" id="KPM08614.1"/>
    </source>
</evidence>
<comment type="caution">
    <text evidence="1">The sequence shown here is derived from an EMBL/GenBank/DDBJ whole genome shotgun (WGS) entry which is preliminary data.</text>
</comment>
<name>A0A132AC99_SARSC</name>
<proteinExistence type="predicted"/>
<dbReference type="AlphaFoldDB" id="A0A132AC99"/>
<gene>
    <name evidence="1" type="ORF">QR98_0071360</name>
</gene>
<dbReference type="Proteomes" id="UP000616769">
    <property type="component" value="Unassembled WGS sequence"/>
</dbReference>
<dbReference type="VEuPathDB" id="VectorBase:SSCA003724"/>
<organism evidence="1 2">
    <name type="scientific">Sarcoptes scabiei</name>
    <name type="common">Itch mite</name>
    <name type="synonym">Acarus scabiei</name>
    <dbReference type="NCBI Taxonomy" id="52283"/>
    <lineage>
        <taxon>Eukaryota</taxon>
        <taxon>Metazoa</taxon>
        <taxon>Ecdysozoa</taxon>
        <taxon>Arthropoda</taxon>
        <taxon>Chelicerata</taxon>
        <taxon>Arachnida</taxon>
        <taxon>Acari</taxon>
        <taxon>Acariformes</taxon>
        <taxon>Sarcoptiformes</taxon>
        <taxon>Astigmata</taxon>
        <taxon>Psoroptidia</taxon>
        <taxon>Sarcoptoidea</taxon>
        <taxon>Sarcoptidae</taxon>
        <taxon>Sarcoptinae</taxon>
        <taxon>Sarcoptes</taxon>
    </lineage>
</organism>